<dbReference type="Proteomes" id="UP000309133">
    <property type="component" value="Unassembled WGS sequence"/>
</dbReference>
<gene>
    <name evidence="5" type="ORF">E6C64_14105</name>
</gene>
<dbReference type="PANTHER" id="PTHR43309">
    <property type="entry name" value="5-OXOPROLINASE SUBUNIT C"/>
    <property type="match status" value="1"/>
</dbReference>
<dbReference type="InterPro" id="IPR029000">
    <property type="entry name" value="Cyclophilin-like_dom_sf"/>
</dbReference>
<proteinExistence type="predicted"/>
<dbReference type="SUPFAM" id="SSF50891">
    <property type="entry name" value="Cyclophilin-like"/>
    <property type="match status" value="1"/>
</dbReference>
<sequence>MNAFEVVAAGPMTLVQDGGRPGLAHLGVGASGAFDRGAARLANRLVGNRSGAAVLEVLVGGLEIRFDSDAWVAVTGAWGPITAMGAVEPHTPTLVPAGRTLRIGTAEHGIRWYLAVRGGIAANPVLDSRSRDTLAALGPAPLAEGDRVLVGGDIEGPVPGIDLVPVDPPADGPVRISVRPGPRADWFSSDAWSLMLESAWTTSPRSDRTGIRLEGPTLERARTGELPSEGMIPGAIQVSPDGVPTILGVDAPVTGGYPVLAVVTDGSLDALAQLRPGQPVRFTLATGRS</sequence>
<dbReference type="EMBL" id="SSSM01000005">
    <property type="protein sequence ID" value="THG29793.1"/>
    <property type="molecule type" value="Genomic_DNA"/>
</dbReference>
<dbReference type="InterPro" id="IPR052708">
    <property type="entry name" value="PxpC"/>
</dbReference>
<dbReference type="SMART" id="SM00797">
    <property type="entry name" value="AHS2"/>
    <property type="match status" value="1"/>
</dbReference>
<dbReference type="RefSeq" id="WP_136428121.1">
    <property type="nucleotide sequence ID" value="NZ_SSSM01000005.1"/>
</dbReference>
<accession>A0A4S4FHJ4</accession>
<protein>
    <submittedName>
        <fullName evidence="5">Biotin-dependent carboxyltransferase family protein</fullName>
    </submittedName>
</protein>
<evidence type="ECO:0000256" key="2">
    <source>
        <dbReference type="ARBA" id="ARBA00022801"/>
    </source>
</evidence>
<keyword evidence="6" id="KW-1185">Reference proteome</keyword>
<keyword evidence="2" id="KW-0378">Hydrolase</keyword>
<evidence type="ECO:0000256" key="3">
    <source>
        <dbReference type="ARBA" id="ARBA00022840"/>
    </source>
</evidence>
<dbReference type="GO" id="GO:0005524">
    <property type="term" value="F:ATP binding"/>
    <property type="evidence" value="ECO:0007669"/>
    <property type="project" value="UniProtKB-KW"/>
</dbReference>
<evidence type="ECO:0000313" key="6">
    <source>
        <dbReference type="Proteomes" id="UP000309133"/>
    </source>
</evidence>
<keyword evidence="3" id="KW-0067">ATP-binding</keyword>
<evidence type="ECO:0000256" key="1">
    <source>
        <dbReference type="ARBA" id="ARBA00022741"/>
    </source>
</evidence>
<evidence type="ECO:0000259" key="4">
    <source>
        <dbReference type="SMART" id="SM00797"/>
    </source>
</evidence>
<comment type="caution">
    <text evidence="5">The sequence shown here is derived from an EMBL/GenBank/DDBJ whole genome shotgun (WGS) entry which is preliminary data.</text>
</comment>
<dbReference type="OrthoDB" id="9768696at2"/>
<dbReference type="NCBIfam" id="TIGR00724">
    <property type="entry name" value="urea_amlyse_rel"/>
    <property type="match status" value="1"/>
</dbReference>
<keyword evidence="5" id="KW-0808">Transferase</keyword>
<reference evidence="5 6" key="1">
    <citation type="submission" date="2019-04" db="EMBL/GenBank/DDBJ databases">
        <authorList>
            <person name="Jiang L."/>
        </authorList>
    </citation>
    <scope>NUCLEOTIDE SEQUENCE [LARGE SCALE GENOMIC DNA]</scope>
    <source>
        <strain evidence="5 6">YIM 131853</strain>
    </source>
</reference>
<evidence type="ECO:0000313" key="5">
    <source>
        <dbReference type="EMBL" id="THG29793.1"/>
    </source>
</evidence>
<dbReference type="Gene3D" id="2.40.100.10">
    <property type="entry name" value="Cyclophilin-like"/>
    <property type="match status" value="1"/>
</dbReference>
<dbReference type="GO" id="GO:0016740">
    <property type="term" value="F:transferase activity"/>
    <property type="evidence" value="ECO:0007669"/>
    <property type="project" value="UniProtKB-KW"/>
</dbReference>
<keyword evidence="1" id="KW-0547">Nucleotide-binding</keyword>
<dbReference type="GO" id="GO:0016787">
    <property type="term" value="F:hydrolase activity"/>
    <property type="evidence" value="ECO:0007669"/>
    <property type="project" value="UniProtKB-KW"/>
</dbReference>
<feature type="domain" description="Carboxyltransferase" evidence="4">
    <location>
        <begin position="25"/>
        <end position="289"/>
    </location>
</feature>
<dbReference type="AlphaFoldDB" id="A0A4S4FHJ4"/>
<organism evidence="5 6">
    <name type="scientific">Naasia lichenicola</name>
    <dbReference type="NCBI Taxonomy" id="2565933"/>
    <lineage>
        <taxon>Bacteria</taxon>
        <taxon>Bacillati</taxon>
        <taxon>Actinomycetota</taxon>
        <taxon>Actinomycetes</taxon>
        <taxon>Micrococcales</taxon>
        <taxon>Microbacteriaceae</taxon>
        <taxon>Naasia</taxon>
    </lineage>
</organism>
<dbReference type="InterPro" id="IPR003778">
    <property type="entry name" value="CT_A_B"/>
</dbReference>
<name>A0A4S4FHJ4_9MICO</name>
<dbReference type="Pfam" id="PF02626">
    <property type="entry name" value="CT_A_B"/>
    <property type="match status" value="1"/>
</dbReference>
<dbReference type="PANTHER" id="PTHR43309:SF3">
    <property type="entry name" value="5-OXOPROLINASE SUBUNIT C"/>
    <property type="match status" value="1"/>
</dbReference>